<evidence type="ECO:0000256" key="1">
    <source>
        <dbReference type="ARBA" id="ARBA00023002"/>
    </source>
</evidence>
<dbReference type="Gene3D" id="3.20.20.220">
    <property type="match status" value="1"/>
</dbReference>
<dbReference type="SUPFAM" id="SSF51730">
    <property type="entry name" value="FAD-linked oxidoreductase"/>
    <property type="match status" value="1"/>
</dbReference>
<dbReference type="EMBL" id="WIVE01000038">
    <property type="protein sequence ID" value="MQX37307.1"/>
    <property type="molecule type" value="Genomic_DNA"/>
</dbReference>
<gene>
    <name evidence="2" type="ORF">GHC57_12335</name>
</gene>
<evidence type="ECO:0000313" key="3">
    <source>
        <dbReference type="Proteomes" id="UP000434582"/>
    </source>
</evidence>
<evidence type="ECO:0000313" key="2">
    <source>
        <dbReference type="EMBL" id="MQX37307.1"/>
    </source>
</evidence>
<dbReference type="GO" id="GO:0016491">
    <property type="term" value="F:oxidoreductase activity"/>
    <property type="evidence" value="ECO:0007669"/>
    <property type="project" value="UniProtKB-KW"/>
</dbReference>
<name>A0A7X1ZH13_9PROT</name>
<dbReference type="Proteomes" id="UP000434582">
    <property type="component" value="Unassembled WGS sequence"/>
</dbReference>
<sequence>MPYDSTQQAGREDAKVARPLGSAGVSLEITPGVAAKIPSFADLLPSGAAVYVTSLPGTDRAEAMAVSRRLARDGLRPVPHLAARGLKSRADLADWLDRAVSEGGARDIMLIAGSNDRPAGPYRDTLAVLDSGLVETAGLRGFGVAGHPEGHPNAGPAILLEALRRKQAFAAAHGLEAWIVSQFAFSATPILSWALALTDAGVTLPIRVGLPGPAKPATLITYARQCGVGNSLRVLTRRPDVVAGLLRAWTPDSIVGDLERARDRGAAGMVSGVHLFPFGGFARTAAWAVAHLNRPNERAET</sequence>
<keyword evidence="3" id="KW-1185">Reference proteome</keyword>
<organism evidence="2 3">
    <name type="scientific">Roseospira navarrensis</name>
    <dbReference type="NCBI Taxonomy" id="140058"/>
    <lineage>
        <taxon>Bacteria</taxon>
        <taxon>Pseudomonadati</taxon>
        <taxon>Pseudomonadota</taxon>
        <taxon>Alphaproteobacteria</taxon>
        <taxon>Rhodospirillales</taxon>
        <taxon>Rhodospirillaceae</taxon>
        <taxon>Roseospira</taxon>
    </lineage>
</organism>
<dbReference type="AlphaFoldDB" id="A0A7X1ZH13"/>
<dbReference type="RefSeq" id="WP_153344658.1">
    <property type="nucleotide sequence ID" value="NZ_WIVE01000038.1"/>
</dbReference>
<protein>
    <recommendedName>
        <fullName evidence="4">Methylenetetrahydrofolate reductase</fullName>
    </recommendedName>
</protein>
<accession>A0A7X1ZH13</accession>
<dbReference type="InterPro" id="IPR029041">
    <property type="entry name" value="FAD-linked_oxidoreductase-like"/>
</dbReference>
<keyword evidence="1" id="KW-0560">Oxidoreductase</keyword>
<reference evidence="2 3" key="1">
    <citation type="submission" date="2019-10" db="EMBL/GenBank/DDBJ databases">
        <title>Draft whole-genome sequence of the purple nonsulfur photosynthetic bacterium Roseospira navarrensis DSM 15114.</title>
        <authorList>
            <person name="Kyndt J.A."/>
            <person name="Meyer T.E."/>
        </authorList>
    </citation>
    <scope>NUCLEOTIDE SEQUENCE [LARGE SCALE GENOMIC DNA]</scope>
    <source>
        <strain evidence="2 3">DSM 15114</strain>
    </source>
</reference>
<proteinExistence type="predicted"/>
<dbReference type="OrthoDB" id="9812555at2"/>
<evidence type="ECO:0008006" key="4">
    <source>
        <dbReference type="Google" id="ProtNLM"/>
    </source>
</evidence>
<comment type="caution">
    <text evidence="2">The sequence shown here is derived from an EMBL/GenBank/DDBJ whole genome shotgun (WGS) entry which is preliminary data.</text>
</comment>